<dbReference type="InterPro" id="IPR007401">
    <property type="entry name" value="DUF454"/>
</dbReference>
<protein>
    <recommendedName>
        <fullName evidence="3">Inner membrane protein</fullName>
    </recommendedName>
</protein>
<keyword evidence="2" id="KW-1185">Reference proteome</keyword>
<dbReference type="RefSeq" id="WP_432419983.1">
    <property type="nucleotide sequence ID" value="NZ_SMAR01000003.1"/>
</dbReference>
<accession>A0A4R3P1N5</accession>
<dbReference type="Proteomes" id="UP000295097">
    <property type="component" value="Unassembled WGS sequence"/>
</dbReference>
<dbReference type="PANTHER" id="PTHR35813:SF1">
    <property type="entry name" value="INNER MEMBRANE PROTEIN YBAN"/>
    <property type="match status" value="1"/>
</dbReference>
<dbReference type="PANTHER" id="PTHR35813">
    <property type="entry name" value="INNER MEMBRANE PROTEIN YBAN"/>
    <property type="match status" value="1"/>
</dbReference>
<reference evidence="1 2" key="1">
    <citation type="submission" date="2019-03" db="EMBL/GenBank/DDBJ databases">
        <title>Freshwater and sediment microbial communities from various areas in North America, analyzing microbe dynamics in response to fracking.</title>
        <authorList>
            <person name="Lamendella R."/>
        </authorList>
    </citation>
    <scope>NUCLEOTIDE SEQUENCE [LARGE SCALE GENOMIC DNA]</scope>
    <source>
        <strain evidence="1 2">175.2</strain>
    </source>
</reference>
<dbReference type="Pfam" id="PF04304">
    <property type="entry name" value="DUF454"/>
    <property type="match status" value="1"/>
</dbReference>
<proteinExistence type="predicted"/>
<dbReference type="EMBL" id="SMAR01000003">
    <property type="protein sequence ID" value="TCT43179.1"/>
    <property type="molecule type" value="Genomic_DNA"/>
</dbReference>
<dbReference type="AlphaFoldDB" id="A0A4R3P1N5"/>
<evidence type="ECO:0000313" key="2">
    <source>
        <dbReference type="Proteomes" id="UP000295097"/>
    </source>
</evidence>
<dbReference type="GO" id="GO:0005886">
    <property type="term" value="C:plasma membrane"/>
    <property type="evidence" value="ECO:0007669"/>
    <property type="project" value="TreeGrafter"/>
</dbReference>
<gene>
    <name evidence="1" type="ORF">EDC90_1003190</name>
</gene>
<sequence>MKRLLYLAAGWIMVAFGVIGAILPVVPTVPFLLVAAAAFARSSPALEARLMNHPHFGPSLVAWRQEGAISLPAKLMAVSAMAASFISVLVFSPVGPWLQATIGVILLSCAAYVVTRPLPAPVLVRDNT</sequence>
<evidence type="ECO:0000313" key="1">
    <source>
        <dbReference type="EMBL" id="TCT43179.1"/>
    </source>
</evidence>
<name>A0A4R3P1N5_9HYPH</name>
<evidence type="ECO:0008006" key="3">
    <source>
        <dbReference type="Google" id="ProtNLM"/>
    </source>
</evidence>
<dbReference type="PIRSF" id="PIRSF016789">
    <property type="entry name" value="DUF454"/>
    <property type="match status" value="1"/>
</dbReference>
<comment type="caution">
    <text evidence="1">The sequence shown here is derived from an EMBL/GenBank/DDBJ whole genome shotgun (WGS) entry which is preliminary data.</text>
</comment>
<organism evidence="1 2">
    <name type="scientific">Martelella mediterranea</name>
    <dbReference type="NCBI Taxonomy" id="293089"/>
    <lineage>
        <taxon>Bacteria</taxon>
        <taxon>Pseudomonadati</taxon>
        <taxon>Pseudomonadota</taxon>
        <taxon>Alphaproteobacteria</taxon>
        <taxon>Hyphomicrobiales</taxon>
        <taxon>Aurantimonadaceae</taxon>
        <taxon>Martelella</taxon>
    </lineage>
</organism>